<dbReference type="InterPro" id="IPR000242">
    <property type="entry name" value="PTP_cat"/>
</dbReference>
<keyword evidence="6" id="KW-1185">Reference proteome</keyword>
<feature type="compositionally biased region" description="Basic residues" evidence="1">
    <location>
        <begin position="1"/>
        <end position="27"/>
    </location>
</feature>
<dbReference type="Proteomes" id="UP000659654">
    <property type="component" value="Unassembled WGS sequence"/>
</dbReference>
<dbReference type="InterPro" id="IPR003595">
    <property type="entry name" value="Tyr_Pase_cat"/>
</dbReference>
<dbReference type="SUPFAM" id="SSF52799">
    <property type="entry name" value="(Phosphotyrosine protein) phosphatases II"/>
    <property type="match status" value="1"/>
</dbReference>
<dbReference type="Pfam" id="PF00102">
    <property type="entry name" value="Y_phosphatase"/>
    <property type="match status" value="1"/>
</dbReference>
<name>A0A1I7RTE9_BURXY</name>
<gene>
    <name evidence="4" type="ORF">BXYJ_LOCUS11445</name>
</gene>
<feature type="compositionally biased region" description="Basic and acidic residues" evidence="1">
    <location>
        <begin position="378"/>
        <end position="397"/>
    </location>
</feature>
<dbReference type="GO" id="GO:0004725">
    <property type="term" value="F:protein tyrosine phosphatase activity"/>
    <property type="evidence" value="ECO:0007669"/>
    <property type="project" value="InterPro"/>
</dbReference>
<dbReference type="PRINTS" id="PR00700">
    <property type="entry name" value="PRTYPHPHTASE"/>
</dbReference>
<dbReference type="InterPro" id="IPR029021">
    <property type="entry name" value="Prot-tyrosine_phosphatase-like"/>
</dbReference>
<reference evidence="7" key="1">
    <citation type="submission" date="2016-11" db="UniProtKB">
        <authorList>
            <consortium name="WormBaseParasite"/>
        </authorList>
    </citation>
    <scope>IDENTIFICATION</scope>
</reference>
<reference evidence="4" key="2">
    <citation type="submission" date="2020-09" db="EMBL/GenBank/DDBJ databases">
        <authorList>
            <person name="Kikuchi T."/>
        </authorList>
    </citation>
    <scope>NUCLEOTIDE SEQUENCE</scope>
    <source>
        <strain evidence="4">Ka4C1</strain>
    </source>
</reference>
<evidence type="ECO:0000313" key="7">
    <source>
        <dbReference type="WBParaSite" id="BXY_0400400.1"/>
    </source>
</evidence>
<dbReference type="WBParaSite" id="BXY_0400400.1">
    <property type="protein sequence ID" value="BXY_0400400.1"/>
    <property type="gene ID" value="BXY_0400400"/>
</dbReference>
<dbReference type="SMART" id="SM00404">
    <property type="entry name" value="PTPc_motif"/>
    <property type="match status" value="1"/>
</dbReference>
<dbReference type="SMR" id="A0A1I7RTE9"/>
<protein>
    <submittedName>
        <fullName evidence="4">(pine wood nematode) hypothetical protein</fullName>
    </submittedName>
</protein>
<dbReference type="PROSITE" id="PS50055">
    <property type="entry name" value="TYR_PHOSPHATASE_PTP"/>
    <property type="match status" value="1"/>
</dbReference>
<dbReference type="Proteomes" id="UP000095284">
    <property type="component" value="Unplaced"/>
</dbReference>
<dbReference type="OrthoDB" id="6058203at2759"/>
<dbReference type="SMART" id="SM00194">
    <property type="entry name" value="PTPc"/>
    <property type="match status" value="1"/>
</dbReference>
<dbReference type="PROSITE" id="PS00383">
    <property type="entry name" value="TYR_PHOSPHATASE_1"/>
    <property type="match status" value="1"/>
</dbReference>
<feature type="region of interest" description="Disordered" evidence="1">
    <location>
        <begin position="375"/>
        <end position="397"/>
    </location>
</feature>
<dbReference type="PANTHER" id="PTHR46163">
    <property type="entry name" value="TYROSINE-PROTEIN PHOSPHATASE-RELATED"/>
    <property type="match status" value="1"/>
</dbReference>
<evidence type="ECO:0000259" key="3">
    <source>
        <dbReference type="PROSITE" id="PS50056"/>
    </source>
</evidence>
<dbReference type="PROSITE" id="PS50056">
    <property type="entry name" value="TYR_PHOSPHATASE_2"/>
    <property type="match status" value="1"/>
</dbReference>
<organism evidence="5 7">
    <name type="scientific">Bursaphelenchus xylophilus</name>
    <name type="common">Pinewood nematode worm</name>
    <name type="synonym">Aphelenchoides xylophilus</name>
    <dbReference type="NCBI Taxonomy" id="6326"/>
    <lineage>
        <taxon>Eukaryota</taxon>
        <taxon>Metazoa</taxon>
        <taxon>Ecdysozoa</taxon>
        <taxon>Nematoda</taxon>
        <taxon>Chromadorea</taxon>
        <taxon>Rhabditida</taxon>
        <taxon>Tylenchina</taxon>
        <taxon>Tylenchomorpha</taxon>
        <taxon>Aphelenchoidea</taxon>
        <taxon>Aphelenchoididae</taxon>
        <taxon>Bursaphelenchus</taxon>
    </lineage>
</organism>
<dbReference type="AlphaFoldDB" id="A0A1I7RTE9"/>
<evidence type="ECO:0000256" key="1">
    <source>
        <dbReference type="SAM" id="MobiDB-lite"/>
    </source>
</evidence>
<dbReference type="EMBL" id="CAJFCV020000005">
    <property type="protein sequence ID" value="CAG9122479.1"/>
    <property type="molecule type" value="Genomic_DNA"/>
</dbReference>
<feature type="domain" description="Tyrosine-protein phosphatase" evidence="2">
    <location>
        <begin position="90"/>
        <end position="351"/>
    </location>
</feature>
<dbReference type="eggNOG" id="KOG0789">
    <property type="taxonomic scope" value="Eukaryota"/>
</dbReference>
<dbReference type="InterPro" id="IPR000387">
    <property type="entry name" value="Tyr_Pase_dom"/>
</dbReference>
<dbReference type="InterPro" id="IPR052782">
    <property type="entry name" value="Oocyte-zygote_transition_reg"/>
</dbReference>
<dbReference type="Proteomes" id="UP000582659">
    <property type="component" value="Unassembled WGS sequence"/>
</dbReference>
<dbReference type="InterPro" id="IPR016130">
    <property type="entry name" value="Tyr_Pase_AS"/>
</dbReference>
<sequence length="397" mass="45328">MDKRKKKTAGTARKGRKGHKTPTRRGKTTTFDEDVSTVNGPTMDIPEDSDDKTQILPAGAVQPKVVGDTETVTFLVEFLDRLKVAGVEGLKKEYAELKKFVPPQATTNAFNENRTRNRYNDQLCYDHTRVRLWYNVPPDTDYIHANYTNLEDLAHTMICTQGPLQDTVNDFWRMVYQEKCYGIVMLCQMEELGKVKCVQYFPKANGETLPYGSLMVRNVKTQPQDRSYDMVTMEIGKNATPFVPEHTFRMFQWKDWPDKHVPNTGMGILRLVRTIRGACKGKPNCNAVVVHCSAGVGRTGTVVALAGIMAKIMEKKPFLVYNVVRELRSMRFNAVQTEIQYLYIHRVICDYIQVKGINHPALSSYYKEYNEYIAAHPPPKETPKDPKKDGKDVTKEQ</sequence>
<dbReference type="EMBL" id="CAJFDI010000005">
    <property type="protein sequence ID" value="CAD5231349.1"/>
    <property type="molecule type" value="Genomic_DNA"/>
</dbReference>
<evidence type="ECO:0000313" key="5">
    <source>
        <dbReference type="Proteomes" id="UP000095284"/>
    </source>
</evidence>
<feature type="region of interest" description="Disordered" evidence="1">
    <location>
        <begin position="1"/>
        <end position="49"/>
    </location>
</feature>
<evidence type="ECO:0000259" key="2">
    <source>
        <dbReference type="PROSITE" id="PS50055"/>
    </source>
</evidence>
<evidence type="ECO:0000313" key="4">
    <source>
        <dbReference type="EMBL" id="CAD5231349.1"/>
    </source>
</evidence>
<dbReference type="Gene3D" id="3.90.190.10">
    <property type="entry name" value="Protein tyrosine phosphatase superfamily"/>
    <property type="match status" value="1"/>
</dbReference>
<accession>A0A1I7RTE9</accession>
<dbReference type="CDD" id="cd00047">
    <property type="entry name" value="PTPc"/>
    <property type="match status" value="1"/>
</dbReference>
<feature type="domain" description="Tyrosine specific protein phosphatases" evidence="3">
    <location>
        <begin position="266"/>
        <end position="342"/>
    </location>
</feature>
<evidence type="ECO:0000313" key="6">
    <source>
        <dbReference type="Proteomes" id="UP000659654"/>
    </source>
</evidence>
<proteinExistence type="predicted"/>